<evidence type="ECO:0000313" key="5">
    <source>
        <dbReference type="EMBL" id="CAB4210840.1"/>
    </source>
</evidence>
<dbReference type="EMBL" id="LR796833">
    <property type="protein sequence ID" value="CAB4168676.1"/>
    <property type="molecule type" value="Genomic_DNA"/>
</dbReference>
<protein>
    <submittedName>
        <fullName evidence="1">Uncharacterized protein</fullName>
    </submittedName>
</protein>
<evidence type="ECO:0000313" key="3">
    <source>
        <dbReference type="EMBL" id="CAB4180873.1"/>
    </source>
</evidence>
<accession>A0A6J5NLQ6</accession>
<dbReference type="EMBL" id="LR797012">
    <property type="protein sequence ID" value="CAB4180873.1"/>
    <property type="molecule type" value="Genomic_DNA"/>
</dbReference>
<organism evidence="1">
    <name type="scientific">uncultured Caudovirales phage</name>
    <dbReference type="NCBI Taxonomy" id="2100421"/>
    <lineage>
        <taxon>Viruses</taxon>
        <taxon>Duplodnaviria</taxon>
        <taxon>Heunggongvirae</taxon>
        <taxon>Uroviricota</taxon>
        <taxon>Caudoviricetes</taxon>
        <taxon>Peduoviridae</taxon>
        <taxon>Maltschvirus</taxon>
        <taxon>Maltschvirus maltsch</taxon>
    </lineage>
</organism>
<dbReference type="EMBL" id="LR797249">
    <property type="protein sequence ID" value="CAB4196233.1"/>
    <property type="molecule type" value="Genomic_DNA"/>
</dbReference>
<dbReference type="EMBL" id="LR796633">
    <property type="protein sequence ID" value="CAB4156224.1"/>
    <property type="molecule type" value="Genomic_DNA"/>
</dbReference>
<evidence type="ECO:0000313" key="4">
    <source>
        <dbReference type="EMBL" id="CAB4196233.1"/>
    </source>
</evidence>
<dbReference type="Gene3D" id="1.10.10.60">
    <property type="entry name" value="Homeodomain-like"/>
    <property type="match status" value="1"/>
</dbReference>
<evidence type="ECO:0000313" key="2">
    <source>
        <dbReference type="EMBL" id="CAB4168676.1"/>
    </source>
</evidence>
<dbReference type="Pfam" id="PF20901">
    <property type="entry name" value="Sf6_terminase"/>
    <property type="match status" value="1"/>
</dbReference>
<sequence length="185" mass="20494">MTDENKAKPRKKKPAQEIEIIPPSFPFQAKKKIGRPSEYTDEIADEILGRISEGESLKGICRDLKIMNVTVYSWMRARPSFLTLYAQAREDRADSLGDDLQEIADASTPETVQVDRLRTDVRKFIAAKLNPRKWGDRVQAALTGADGGPIQVQSIQVDAGELSPDARDALRAALLTAVSGRNDDE</sequence>
<reference evidence="1" key="1">
    <citation type="submission" date="2020-04" db="EMBL/GenBank/DDBJ databases">
        <authorList>
            <person name="Chiriac C."/>
            <person name="Salcher M."/>
            <person name="Ghai R."/>
            <person name="Kavagutti S V."/>
        </authorList>
    </citation>
    <scope>NUCLEOTIDE SEQUENCE</scope>
</reference>
<dbReference type="InterPro" id="IPR048683">
    <property type="entry name" value="Sf6_terminase"/>
</dbReference>
<gene>
    <name evidence="3" type="ORF">UFOVP1069_2</name>
    <name evidence="4" type="ORF">UFOVP1301_65</name>
    <name evidence="5" type="ORF">UFOVP1415_49</name>
    <name evidence="1" type="ORF">UFOVP663_50</name>
    <name evidence="2" type="ORF">UFOVP894_26</name>
</gene>
<name>A0A6J5NLQ6_9CAUD</name>
<proteinExistence type="predicted"/>
<evidence type="ECO:0000313" key="1">
    <source>
        <dbReference type="EMBL" id="CAB4156224.1"/>
    </source>
</evidence>
<dbReference type="EMBL" id="LR797372">
    <property type="protein sequence ID" value="CAB4210840.1"/>
    <property type="molecule type" value="Genomic_DNA"/>
</dbReference>